<keyword evidence="3" id="KW-0677">Repeat</keyword>
<dbReference type="InterPro" id="IPR044653">
    <property type="entry name" value="AZF1/2/3-like"/>
</dbReference>
<dbReference type="EMBL" id="OW152818">
    <property type="protein sequence ID" value="CAH2070874.1"/>
    <property type="molecule type" value="Genomic_DNA"/>
</dbReference>
<dbReference type="InterPro" id="IPR036236">
    <property type="entry name" value="Znf_C2H2_sf"/>
</dbReference>
<feature type="domain" description="C2H2-type" evidence="11">
    <location>
        <begin position="836"/>
        <end position="863"/>
    </location>
</feature>
<evidence type="ECO:0000256" key="9">
    <source>
        <dbReference type="PROSITE-ProRule" id="PRU00042"/>
    </source>
</evidence>
<dbReference type="Proteomes" id="UP000837857">
    <property type="component" value="Chromosome 6"/>
</dbReference>
<dbReference type="PROSITE" id="PS00028">
    <property type="entry name" value="ZINC_FINGER_C2H2_1"/>
    <property type="match status" value="4"/>
</dbReference>
<keyword evidence="8" id="KW-0539">Nucleus</keyword>
<feature type="region of interest" description="Disordered" evidence="10">
    <location>
        <begin position="410"/>
        <end position="429"/>
    </location>
</feature>
<keyword evidence="4 9" id="KW-0863">Zinc-finger</keyword>
<feature type="region of interest" description="Disordered" evidence="10">
    <location>
        <begin position="1123"/>
        <end position="1381"/>
    </location>
</feature>
<dbReference type="PROSITE" id="PS50157">
    <property type="entry name" value="ZINC_FINGER_C2H2_2"/>
    <property type="match status" value="4"/>
</dbReference>
<dbReference type="PROSITE" id="PS00354">
    <property type="entry name" value="HMGI_Y"/>
    <property type="match status" value="1"/>
</dbReference>
<evidence type="ECO:0000256" key="1">
    <source>
        <dbReference type="ARBA" id="ARBA00004123"/>
    </source>
</evidence>
<dbReference type="InterPro" id="IPR000637">
    <property type="entry name" value="HMGI/Y_DNA-bd_CS"/>
</dbReference>
<evidence type="ECO:0000259" key="11">
    <source>
        <dbReference type="PROSITE" id="PS50157"/>
    </source>
</evidence>
<evidence type="ECO:0000256" key="10">
    <source>
        <dbReference type="SAM" id="MobiDB-lite"/>
    </source>
</evidence>
<feature type="compositionally biased region" description="Basic residues" evidence="10">
    <location>
        <begin position="1161"/>
        <end position="1176"/>
    </location>
</feature>
<feature type="compositionally biased region" description="Low complexity" evidence="10">
    <location>
        <begin position="16"/>
        <end position="26"/>
    </location>
</feature>
<keyword evidence="13" id="KW-1185">Reference proteome</keyword>
<dbReference type="PANTHER" id="PTHR45988:SF1">
    <property type="entry name" value="ZINC FINGER PROTEIN AZF2"/>
    <property type="match status" value="1"/>
</dbReference>
<sequence>MDRLNQLRNEAGGSGDSTLDTSSPPSEAYLTANESSKYFSLLEDETNFAISKDAENPEPETAVAEDNRIISNLSPIPKKSDLDSYKIGEQIEAANILSGGVDIFDDNDNSYDGNELVIDDNIAEVDEKLIPEPKANEQNVVPYVQEDDTLTPTIAHVEPATQSGNGKPEIILKIDNKTHSLNKGDNKSKAPKLMSFAKKTHQITTEEVLNIDSDDEIIEHEPITGDVNVKRKTPEVTEKTLEREPNKIQKTDHGEVGKKDVIITEKDFDKFFRRNSVTYENCLTVSFDGKDPHNVIQTIVEKDVAPKKLTRNEVLLAESKAKSTHKQQMLQARHNNHPTKIPTTLKYQSSEDDSYIKNYQSKLQIAYQSALTAKRQKESPITIIEDKPVKVVFMDSNVDFIPCQLNVHGEKLSPTKKPTPDLETLTHSTSDSLDSDILDTFDTKSQDDCKIKSRHQRKQVLTPVETPEMELIEPSDLGIQISPKKKRKVEEKRESPKNHVPKKSYLLGRTGIDDNTKMQDVDKISFKETTNHNNSFGGQLNSISAIDNLVKAAELLENQAESNSSSIKSQDSDSQQNTPAKRGRGRPRKYPLADGDAVKNKAPSPQKKPRLIDAKVTKREETDEDDTSDDEIIKENWTMGPSPNRSESDKRSFRESQESETRSQTSMSDDMDIEELEPKTPKKRKSKESVSKVTANSDEVIVIEDTPLKVKPEKHHESRKSTVKTKIVPKPNNNLVCEICGKTFRQASYLAHHKLSHKNEDLKRESEASVVKSVFSCEVCKKEFRKLHHLVQHRLIHSSNSAPTRTLRKSSSEQGDNKAAKDLGGSKPTEDQSAGFRCEPCDKSFRKLHHLVEHRETHDARQKATEVESVKPTTTHQCDMCDKTFKKLQLLNEHKDQHLETCSEKSDDKSVKSSLSTKDIIHECSLCYMVFPNEHSLNKHTVICLRKKKQSAAKAKQAAENKESEEAEKEIVDSENAKPEEIKLENDKPVLLESVEYNNKNKTEATTKELKDDKPLEPVKLEPVKGSDESKDKEAVKTSTAMNANKVSNPPSHIPTKVKHAADVVASKPGNTPAVKKKAPAREKVGATVTKRQKTVNASLPVIDDVKPAIESSDEDEIRYMLNPDFKQDETTESRNFMKVKAKKRNSLQIERPSSRDLMKRRISLQHPPKISRLKAKSAEKKTNAPSASVPKAAAAKVEDPAPSTDSDDSDIKYSFPVAIGDPVDAASEAEKKPHKRKSLAAKRKSLSGVAKRKSLGKAINSKHKVNTPPAKQVKKRTTEAEHRCDCGQLFSSAALLSRHTTLDHTPPRIRRRRSPSPAAKPARAERARPSAQGPEPKGGVATRKASSDAKAVGAKGRRSAPQRPPPVPEKLRKLADKSRP</sequence>
<keyword evidence="7" id="KW-0804">Transcription</keyword>
<evidence type="ECO:0000256" key="7">
    <source>
        <dbReference type="ARBA" id="ARBA00023163"/>
    </source>
</evidence>
<evidence type="ECO:0000313" key="12">
    <source>
        <dbReference type="EMBL" id="CAH2070874.1"/>
    </source>
</evidence>
<evidence type="ECO:0000256" key="3">
    <source>
        <dbReference type="ARBA" id="ARBA00022737"/>
    </source>
</evidence>
<keyword evidence="5" id="KW-0862">Zinc</keyword>
<feature type="region of interest" description="Disordered" evidence="10">
    <location>
        <begin position="955"/>
        <end position="1089"/>
    </location>
</feature>
<dbReference type="Pfam" id="PF00096">
    <property type="entry name" value="zf-C2H2"/>
    <property type="match status" value="1"/>
</dbReference>
<protein>
    <recommendedName>
        <fullName evidence="11">C2H2-type domain-containing protein</fullName>
    </recommendedName>
</protein>
<dbReference type="Gene3D" id="3.30.160.60">
    <property type="entry name" value="Classic Zinc Finger"/>
    <property type="match status" value="2"/>
</dbReference>
<feature type="compositionally biased region" description="Basic and acidic residues" evidence="10">
    <location>
        <begin position="610"/>
        <end position="621"/>
    </location>
</feature>
<evidence type="ECO:0000256" key="2">
    <source>
        <dbReference type="ARBA" id="ARBA00022723"/>
    </source>
</evidence>
<organism evidence="12 13">
    <name type="scientific">Iphiclides podalirius</name>
    <name type="common">scarce swallowtail</name>
    <dbReference type="NCBI Taxonomy" id="110791"/>
    <lineage>
        <taxon>Eukaryota</taxon>
        <taxon>Metazoa</taxon>
        <taxon>Ecdysozoa</taxon>
        <taxon>Arthropoda</taxon>
        <taxon>Hexapoda</taxon>
        <taxon>Insecta</taxon>
        <taxon>Pterygota</taxon>
        <taxon>Neoptera</taxon>
        <taxon>Endopterygota</taxon>
        <taxon>Lepidoptera</taxon>
        <taxon>Glossata</taxon>
        <taxon>Ditrysia</taxon>
        <taxon>Papilionoidea</taxon>
        <taxon>Papilionidae</taxon>
        <taxon>Papilioninae</taxon>
        <taxon>Iphiclides</taxon>
    </lineage>
</organism>
<feature type="compositionally biased region" description="Basic and acidic residues" evidence="10">
    <location>
        <begin position="957"/>
        <end position="990"/>
    </location>
</feature>
<evidence type="ECO:0000256" key="5">
    <source>
        <dbReference type="ARBA" id="ARBA00022833"/>
    </source>
</evidence>
<dbReference type="PANTHER" id="PTHR45988">
    <property type="entry name" value="C2H2 TYPE ZINC FINGER TRANSCRIPTION FACTOR FAMILY-RELATED"/>
    <property type="match status" value="1"/>
</dbReference>
<dbReference type="SUPFAM" id="SSF57667">
    <property type="entry name" value="beta-beta-alpha zinc fingers"/>
    <property type="match status" value="2"/>
</dbReference>
<reference evidence="12" key="1">
    <citation type="submission" date="2022-03" db="EMBL/GenBank/DDBJ databases">
        <authorList>
            <person name="Martin H S."/>
        </authorList>
    </citation>
    <scope>NUCLEOTIDE SEQUENCE</scope>
</reference>
<dbReference type="SMART" id="SM00355">
    <property type="entry name" value="ZnF_C2H2"/>
    <property type="match status" value="6"/>
</dbReference>
<feature type="compositionally biased region" description="Basic and acidic residues" evidence="10">
    <location>
        <begin position="999"/>
        <end position="1036"/>
    </location>
</feature>
<keyword evidence="6" id="KW-0805">Transcription regulation</keyword>
<name>A0ABN8J016_9NEOP</name>
<feature type="domain" description="C2H2-type" evidence="11">
    <location>
        <begin position="876"/>
        <end position="898"/>
    </location>
</feature>
<comment type="subcellular location">
    <subcellularLocation>
        <location evidence="1">Nucleus</location>
    </subcellularLocation>
</comment>
<keyword evidence="2" id="KW-0479">Metal-binding</keyword>
<feature type="region of interest" description="Disordered" evidence="10">
    <location>
        <begin position="481"/>
        <end position="514"/>
    </location>
</feature>
<accession>A0ABN8J016</accession>
<evidence type="ECO:0000256" key="4">
    <source>
        <dbReference type="ARBA" id="ARBA00022771"/>
    </source>
</evidence>
<evidence type="ECO:0000256" key="6">
    <source>
        <dbReference type="ARBA" id="ARBA00023015"/>
    </source>
</evidence>
<feature type="region of interest" description="Disordered" evidence="10">
    <location>
        <begin position="1"/>
        <end position="29"/>
    </location>
</feature>
<feature type="compositionally biased region" description="Basic and acidic residues" evidence="10">
    <location>
        <begin position="488"/>
        <end position="497"/>
    </location>
</feature>
<feature type="compositionally biased region" description="Acidic residues" evidence="10">
    <location>
        <begin position="622"/>
        <end position="632"/>
    </location>
</feature>
<gene>
    <name evidence="12" type="ORF">IPOD504_LOCUS14884</name>
</gene>
<feature type="compositionally biased region" description="Basic and acidic residues" evidence="10">
    <location>
        <begin position="1370"/>
        <end position="1381"/>
    </location>
</feature>
<feature type="compositionally biased region" description="Low complexity" evidence="10">
    <location>
        <begin position="562"/>
        <end position="577"/>
    </location>
</feature>
<evidence type="ECO:0000256" key="8">
    <source>
        <dbReference type="ARBA" id="ARBA00023242"/>
    </source>
</evidence>
<feature type="region of interest" description="Disordered" evidence="10">
    <location>
        <begin position="560"/>
        <end position="694"/>
    </location>
</feature>
<feature type="compositionally biased region" description="Basic residues" evidence="10">
    <location>
        <begin position="1233"/>
        <end position="1266"/>
    </location>
</feature>
<dbReference type="InterPro" id="IPR013087">
    <property type="entry name" value="Znf_C2H2_type"/>
</dbReference>
<feature type="domain" description="C2H2-type" evidence="11">
    <location>
        <begin position="775"/>
        <end position="802"/>
    </location>
</feature>
<feature type="compositionally biased region" description="Polar residues" evidence="10">
    <location>
        <begin position="1037"/>
        <end position="1051"/>
    </location>
</feature>
<feature type="compositionally biased region" description="Basic and acidic residues" evidence="10">
    <location>
        <begin position="646"/>
        <end position="661"/>
    </location>
</feature>
<feature type="region of interest" description="Disordered" evidence="10">
    <location>
        <begin position="796"/>
        <end position="835"/>
    </location>
</feature>
<evidence type="ECO:0000313" key="13">
    <source>
        <dbReference type="Proteomes" id="UP000837857"/>
    </source>
</evidence>
<feature type="domain" description="C2H2-type" evidence="11">
    <location>
        <begin position="735"/>
        <end position="762"/>
    </location>
</feature>
<feature type="non-terminal residue" evidence="12">
    <location>
        <position position="1381"/>
    </location>
</feature>
<feature type="compositionally biased region" description="Low complexity" evidence="10">
    <location>
        <begin position="1185"/>
        <end position="1196"/>
    </location>
</feature>
<proteinExistence type="predicted"/>
<feature type="compositionally biased region" description="Basic and acidic residues" evidence="10">
    <location>
        <begin position="1277"/>
        <end position="1286"/>
    </location>
</feature>
<dbReference type="Pfam" id="PF13912">
    <property type="entry name" value="zf-C2H2_6"/>
    <property type="match status" value="1"/>
</dbReference>